<accession>A0A941F2E4</accession>
<evidence type="ECO:0000313" key="2">
    <source>
        <dbReference type="Proteomes" id="UP000679220"/>
    </source>
</evidence>
<dbReference type="Proteomes" id="UP000679220">
    <property type="component" value="Unassembled WGS sequence"/>
</dbReference>
<comment type="caution">
    <text evidence="1">The sequence shown here is derived from an EMBL/GenBank/DDBJ whole genome shotgun (WGS) entry which is preliminary data.</text>
</comment>
<keyword evidence="2" id="KW-1185">Reference proteome</keyword>
<dbReference type="AlphaFoldDB" id="A0A941F2E4"/>
<proteinExistence type="predicted"/>
<evidence type="ECO:0008006" key="3">
    <source>
        <dbReference type="Google" id="ProtNLM"/>
    </source>
</evidence>
<name>A0A941F2E4_9BACT</name>
<reference evidence="1" key="1">
    <citation type="journal article" date="2018" name="Int. J. Syst. Evol. Microbiol.">
        <title>Carboxylicivirga sediminis sp. nov., isolated from coastal sediment.</title>
        <authorList>
            <person name="Wang F.Q."/>
            <person name="Ren L.H."/>
            <person name="Zou R.J."/>
            <person name="Sun Y.Z."/>
            <person name="Liu X.J."/>
            <person name="Jiang F."/>
            <person name="Liu L.J."/>
        </authorList>
    </citation>
    <scope>NUCLEOTIDE SEQUENCE</scope>
    <source>
        <strain evidence="1">JR1</strain>
    </source>
</reference>
<evidence type="ECO:0000313" key="1">
    <source>
        <dbReference type="EMBL" id="MBR8535112.1"/>
    </source>
</evidence>
<dbReference type="RefSeq" id="WP_212189019.1">
    <property type="nucleotide sequence ID" value="NZ_JAGTAR010000007.1"/>
</dbReference>
<gene>
    <name evidence="1" type="ORF">KDU71_06050</name>
</gene>
<dbReference type="EMBL" id="JAGTAR010000007">
    <property type="protein sequence ID" value="MBR8535112.1"/>
    <property type="molecule type" value="Genomic_DNA"/>
</dbReference>
<sequence length="1151" mass="134397">MQKILKKYCQHQNGLFVFPLPTGIGKTYHVLEYILKNYKENRKIFFITNLKKNLPLPELKTKFEAAGKGNDFEKHVIALDSNADTIIGTLLNTYCPHFITDMPEYKALHNSITLVQGFDEQKNKDAFTKQLIEKAKDDIRKTHEPKFRRAITDWLNDEFKKAIKTDLTESKKITYIQKNHPWLIELYPPILSSKKRIFFLSVDKFFLKNTTIVRPSYYFWDDKITEDAIVFIDEFDATKSHILNQIIENGYSKKVDLIGLFTHLYSSLSTLQVPTDIVQESNDRIKLREAKKNVPKISDIFSSFTEKVNKINDRFNITVPFKTVNPDRVRSFLFQDDEFHTILSEGKNYARLSFSDERMLNEIHFQKEPIEENGNVLGLINQLKGFLYYFRKGIFFIASNYQQLKKQQSPNNDEFPIESALHTTLDLFNLPVEWRNYLIDSILSNDGNFSKTESQEEIADLNFYMNGFRYYDFFDSDDHDLKSKIYQYQYENTPEKFLLNIANKANVIAISATADSQTVVGNYDLNFLRKRLGVKYRQLESEELKDIENQFNSNTKGYSQVQINVDFIGVKNHEKELLDIFDQETELANYYLNEIKKGSSKKHVIDRYIRYFKAFKEFVVNEHIKSFLALGMALPDNKKKDFRIDLFEEYAKHIIELFGNKEDYKEGDASNAIFVVDSTDFDSKKTHIQSTLTNGFKLFVISTYRTVGAGQNLQYPAPKGINLVKINDFANKENEKDFDAIYVDKPTYLIVNVNNQKVKETEVVERIFQLESLAQKGQVSNLQLKHEIKKGFTKLSGAEYKAHGFFDKAENNLYSLPDVSNNATRILNQAIGRMARCNQKNPLIHIYSSDENIQYLQKSYLHNKLLTKEFEGLVKKASNGLNETDYTSELKGIGEYNNQRAYNHIHQQLKYLFNEQRKERWAQLRRFVLTHPTFNETDAVPVKLKDYYVELPSDYKYINYTQEQDYKHVDIVFTNDENANISPFNCHLPSFLENKALFELFKRQGFATNFKEGQYILTPVLYNNIYKGALGEVIGWHLIKCYCPKALLQELDGEELEQFDAKTKNGIYIDFKLWNDAFERENRNEILEHINNKMQKIAAEKVLIINIASSKKPVFRQSIDDRIIEIPAIFDLESSEPILEAFNFINKVINA</sequence>
<organism evidence="1 2">
    <name type="scientific">Carboxylicivirga sediminis</name>
    <dbReference type="NCBI Taxonomy" id="2006564"/>
    <lineage>
        <taxon>Bacteria</taxon>
        <taxon>Pseudomonadati</taxon>
        <taxon>Bacteroidota</taxon>
        <taxon>Bacteroidia</taxon>
        <taxon>Marinilabiliales</taxon>
        <taxon>Marinilabiliaceae</taxon>
        <taxon>Carboxylicivirga</taxon>
    </lineage>
</organism>
<protein>
    <recommendedName>
        <fullName evidence="3">Helicase/UvrB N-terminal domain-containing protein</fullName>
    </recommendedName>
</protein>
<reference evidence="1" key="2">
    <citation type="submission" date="2021-04" db="EMBL/GenBank/DDBJ databases">
        <authorList>
            <person name="Zhang T."/>
            <person name="Zhang Y."/>
            <person name="Lu D."/>
            <person name="Zuo D."/>
            <person name="Du Z."/>
        </authorList>
    </citation>
    <scope>NUCLEOTIDE SEQUENCE</scope>
    <source>
        <strain evidence="1">JR1</strain>
    </source>
</reference>